<keyword evidence="13 16" id="KW-0173">Coenzyme A biosynthesis</keyword>
<comment type="pathway">
    <text evidence="4 16">Cofactor biosynthesis; coenzyme A biosynthesis; CoA from (R)-pantothenate: step 1/5.</text>
</comment>
<sequence>MILELDIGNSRIKWRQISVPDASLIASGNVTDFAELLTQSELSQIPHMVRVCSVRAGEINSQLETWVRESFDLNIQTAVVSSICGGVSNQYADPSRLGIDRWLAMLAGFRKAGGACVVIDGGTALTIDVISTAGQHQGGYIVPGLALMQSALESNTRISLSQNPLPALESLGNSTDEAVLNGTLVAVLALIERVSLELTSSQGSQIRVFFTGGDAGLLHALSKIDSGEVIDSLVFDGLAIACPYDNAVCEQSVSQTDTLE</sequence>
<dbReference type="PANTHER" id="PTHR34265:SF1">
    <property type="entry name" value="TYPE III PANTOTHENATE KINASE"/>
    <property type="match status" value="1"/>
</dbReference>
<evidence type="ECO:0000256" key="5">
    <source>
        <dbReference type="ARBA" id="ARBA00011738"/>
    </source>
</evidence>
<feature type="binding site" evidence="16">
    <location>
        <begin position="98"/>
        <end position="101"/>
    </location>
    <ligand>
        <name>substrate</name>
    </ligand>
</feature>
<dbReference type="GO" id="GO:0015937">
    <property type="term" value="P:coenzyme A biosynthetic process"/>
    <property type="evidence" value="ECO:0007669"/>
    <property type="project" value="UniProtKB-UniRule"/>
</dbReference>
<dbReference type="EMBL" id="NVVJ01000011">
    <property type="protein sequence ID" value="PCJ26440.1"/>
    <property type="molecule type" value="Genomic_DNA"/>
</dbReference>
<dbReference type="NCBIfam" id="TIGR00671">
    <property type="entry name" value="baf"/>
    <property type="match status" value="1"/>
</dbReference>
<dbReference type="GO" id="GO:0046872">
    <property type="term" value="F:metal ion binding"/>
    <property type="evidence" value="ECO:0007669"/>
    <property type="project" value="UniProtKB-KW"/>
</dbReference>
<comment type="cofactor">
    <cofactor evidence="2">
        <name>K(+)</name>
        <dbReference type="ChEBI" id="CHEBI:29103"/>
    </cofactor>
</comment>
<dbReference type="PANTHER" id="PTHR34265">
    <property type="entry name" value="TYPE III PANTOTHENATE KINASE"/>
    <property type="match status" value="1"/>
</dbReference>
<evidence type="ECO:0000313" key="17">
    <source>
        <dbReference type="EMBL" id="PCJ26440.1"/>
    </source>
</evidence>
<dbReference type="SUPFAM" id="SSF53067">
    <property type="entry name" value="Actin-like ATPase domain"/>
    <property type="match status" value="2"/>
</dbReference>
<keyword evidence="11 16" id="KW-0067">ATP-binding</keyword>
<dbReference type="GO" id="GO:0004594">
    <property type="term" value="F:pantothenate kinase activity"/>
    <property type="evidence" value="ECO:0007669"/>
    <property type="project" value="UniProtKB-UniRule"/>
</dbReference>
<dbReference type="InterPro" id="IPR043129">
    <property type="entry name" value="ATPase_NBD"/>
</dbReference>
<comment type="catalytic activity">
    <reaction evidence="1 16">
        <text>(R)-pantothenate + ATP = (R)-4'-phosphopantothenate + ADP + H(+)</text>
        <dbReference type="Rhea" id="RHEA:16373"/>
        <dbReference type="ChEBI" id="CHEBI:10986"/>
        <dbReference type="ChEBI" id="CHEBI:15378"/>
        <dbReference type="ChEBI" id="CHEBI:29032"/>
        <dbReference type="ChEBI" id="CHEBI:30616"/>
        <dbReference type="ChEBI" id="CHEBI:456216"/>
        <dbReference type="EC" id="2.7.1.33"/>
    </reaction>
</comment>
<feature type="binding site" evidence="16">
    <location>
        <position position="175"/>
    </location>
    <ligand>
        <name>substrate</name>
    </ligand>
</feature>
<evidence type="ECO:0000256" key="14">
    <source>
        <dbReference type="ARBA" id="ARBA00038036"/>
    </source>
</evidence>
<keyword evidence="12 16" id="KW-0630">Potassium</keyword>
<accession>A0A2A5B505</accession>
<feature type="binding site" evidence="16">
    <location>
        <begin position="6"/>
        <end position="13"/>
    </location>
    <ligand>
        <name>ATP</name>
        <dbReference type="ChEBI" id="CHEBI:30616"/>
    </ligand>
</feature>
<evidence type="ECO:0000256" key="6">
    <source>
        <dbReference type="ARBA" id="ARBA00012102"/>
    </source>
</evidence>
<evidence type="ECO:0000256" key="8">
    <source>
        <dbReference type="ARBA" id="ARBA00022679"/>
    </source>
</evidence>
<evidence type="ECO:0000256" key="13">
    <source>
        <dbReference type="ARBA" id="ARBA00022993"/>
    </source>
</evidence>
<protein>
    <recommendedName>
        <fullName evidence="15 16">Type III pantothenate kinase</fullName>
        <ecNumber evidence="6 16">2.7.1.33</ecNumber>
    </recommendedName>
    <alternativeName>
        <fullName evidence="16">PanK-III</fullName>
    </alternativeName>
    <alternativeName>
        <fullName evidence="16">Pantothenic acid kinase</fullName>
    </alternativeName>
</protein>
<evidence type="ECO:0000256" key="4">
    <source>
        <dbReference type="ARBA" id="ARBA00005225"/>
    </source>
</evidence>
<dbReference type="EC" id="2.7.1.33" evidence="6 16"/>
<feature type="binding site" evidence="16">
    <location>
        <position position="123"/>
    </location>
    <ligand>
        <name>ATP</name>
        <dbReference type="ChEBI" id="CHEBI:30616"/>
    </ligand>
</feature>
<feature type="binding site" evidence="16">
    <location>
        <position position="120"/>
    </location>
    <ligand>
        <name>K(+)</name>
        <dbReference type="ChEBI" id="CHEBI:29103"/>
    </ligand>
</feature>
<gene>
    <name evidence="16" type="primary">coaX</name>
    <name evidence="17" type="ORF">COA96_05415</name>
</gene>
<dbReference type="CDD" id="cd24015">
    <property type="entry name" value="ASKHA_NBD_PanK-III"/>
    <property type="match status" value="1"/>
</dbReference>
<evidence type="ECO:0000256" key="11">
    <source>
        <dbReference type="ARBA" id="ARBA00022840"/>
    </source>
</evidence>
<dbReference type="InterPro" id="IPR004619">
    <property type="entry name" value="Type_III_PanK"/>
</dbReference>
<proteinExistence type="inferred from homology"/>
<evidence type="ECO:0000256" key="10">
    <source>
        <dbReference type="ARBA" id="ARBA00022777"/>
    </source>
</evidence>
<dbReference type="Proteomes" id="UP000218327">
    <property type="component" value="Unassembled WGS sequence"/>
</dbReference>
<feature type="active site" description="Proton acceptor" evidence="16">
    <location>
        <position position="100"/>
    </location>
</feature>
<organism evidence="17 18">
    <name type="scientific">SAR86 cluster bacterium</name>
    <dbReference type="NCBI Taxonomy" id="2030880"/>
    <lineage>
        <taxon>Bacteria</taxon>
        <taxon>Pseudomonadati</taxon>
        <taxon>Pseudomonadota</taxon>
        <taxon>Gammaproteobacteria</taxon>
        <taxon>SAR86 cluster</taxon>
    </lineage>
</organism>
<comment type="similarity">
    <text evidence="14 16">Belongs to the type III pantothenate kinase family.</text>
</comment>
<evidence type="ECO:0000256" key="7">
    <source>
        <dbReference type="ARBA" id="ARBA00022490"/>
    </source>
</evidence>
<evidence type="ECO:0000256" key="15">
    <source>
        <dbReference type="ARBA" id="ARBA00040883"/>
    </source>
</evidence>
<dbReference type="Pfam" id="PF03309">
    <property type="entry name" value="Pan_kinase"/>
    <property type="match status" value="1"/>
</dbReference>
<comment type="subunit">
    <text evidence="5 16">Homodimer.</text>
</comment>
<evidence type="ECO:0000256" key="12">
    <source>
        <dbReference type="ARBA" id="ARBA00022958"/>
    </source>
</evidence>
<keyword evidence="7 16" id="KW-0963">Cytoplasm</keyword>
<evidence type="ECO:0000256" key="9">
    <source>
        <dbReference type="ARBA" id="ARBA00022741"/>
    </source>
</evidence>
<feature type="binding site" evidence="16">
    <location>
        <position position="91"/>
    </location>
    <ligand>
        <name>substrate</name>
    </ligand>
</feature>
<dbReference type="GO" id="GO:0005524">
    <property type="term" value="F:ATP binding"/>
    <property type="evidence" value="ECO:0007669"/>
    <property type="project" value="UniProtKB-UniRule"/>
</dbReference>
<reference evidence="18" key="1">
    <citation type="submission" date="2017-08" db="EMBL/GenBank/DDBJ databases">
        <title>A dynamic microbial community with high functional redundancy inhabits the cold, oxic subseafloor aquifer.</title>
        <authorList>
            <person name="Tully B.J."/>
            <person name="Wheat C.G."/>
            <person name="Glazer B.T."/>
            <person name="Huber J.A."/>
        </authorList>
    </citation>
    <scope>NUCLEOTIDE SEQUENCE [LARGE SCALE GENOMIC DNA]</scope>
</reference>
<dbReference type="UniPathway" id="UPA00241">
    <property type="reaction ID" value="UER00352"/>
</dbReference>
<keyword evidence="10 16" id="KW-0418">Kinase</keyword>
<dbReference type="GO" id="GO:0005737">
    <property type="term" value="C:cytoplasm"/>
    <property type="evidence" value="ECO:0007669"/>
    <property type="project" value="UniProtKB-SubCell"/>
</dbReference>
<evidence type="ECO:0000256" key="2">
    <source>
        <dbReference type="ARBA" id="ARBA00001958"/>
    </source>
</evidence>
<comment type="function">
    <text evidence="16">Catalyzes the phosphorylation of pantothenate (Pan), the first step in CoA biosynthesis.</text>
</comment>
<keyword evidence="9 16" id="KW-0547">Nucleotide-binding</keyword>
<dbReference type="AlphaFoldDB" id="A0A2A5B505"/>
<comment type="cofactor">
    <cofactor evidence="16">
        <name>NH4(+)</name>
        <dbReference type="ChEBI" id="CHEBI:28938"/>
    </cofactor>
    <cofactor evidence="16">
        <name>K(+)</name>
        <dbReference type="ChEBI" id="CHEBI:29103"/>
    </cofactor>
    <text evidence="16">A monovalent cation. Ammonium or potassium.</text>
</comment>
<comment type="caution">
    <text evidence="17">The sequence shown here is derived from an EMBL/GenBank/DDBJ whole genome shotgun (WGS) entry which is preliminary data.</text>
</comment>
<evidence type="ECO:0000256" key="1">
    <source>
        <dbReference type="ARBA" id="ARBA00001206"/>
    </source>
</evidence>
<dbReference type="HAMAP" id="MF_01274">
    <property type="entry name" value="Pantothen_kinase_3"/>
    <property type="match status" value="1"/>
</dbReference>
<keyword evidence="16" id="KW-0479">Metal-binding</keyword>
<comment type="subcellular location">
    <subcellularLocation>
        <location evidence="3 16">Cytoplasm</location>
    </subcellularLocation>
</comment>
<evidence type="ECO:0000313" key="18">
    <source>
        <dbReference type="Proteomes" id="UP000218327"/>
    </source>
</evidence>
<dbReference type="Gene3D" id="3.30.420.40">
    <property type="match status" value="2"/>
</dbReference>
<keyword evidence="8 16" id="KW-0808">Transferase</keyword>
<evidence type="ECO:0000256" key="16">
    <source>
        <dbReference type="HAMAP-Rule" id="MF_01274"/>
    </source>
</evidence>
<name>A0A2A5B505_9GAMM</name>
<evidence type="ECO:0000256" key="3">
    <source>
        <dbReference type="ARBA" id="ARBA00004496"/>
    </source>
</evidence>